<gene>
    <name evidence="1" type="ORF">DSO57_1009123</name>
</gene>
<reference evidence="1" key="1">
    <citation type="submission" date="2022-04" db="EMBL/GenBank/DDBJ databases">
        <title>Genome of the entomopathogenic fungus Entomophthora muscae.</title>
        <authorList>
            <person name="Elya C."/>
            <person name="Lovett B.R."/>
            <person name="Lee E."/>
            <person name="Macias A.M."/>
            <person name="Hajek A.E."/>
            <person name="De Bivort B.L."/>
            <person name="Kasson M.T."/>
            <person name="De Fine Licht H.H."/>
            <person name="Stajich J.E."/>
        </authorList>
    </citation>
    <scope>NUCLEOTIDE SEQUENCE</scope>
    <source>
        <strain evidence="1">Berkeley</strain>
    </source>
</reference>
<comment type="caution">
    <text evidence="1">The sequence shown here is derived from an EMBL/GenBank/DDBJ whole genome shotgun (WGS) entry which is preliminary data.</text>
</comment>
<accession>A0ACC2TTV3</accession>
<protein>
    <submittedName>
        <fullName evidence="1">Uncharacterized protein</fullName>
    </submittedName>
</protein>
<name>A0ACC2TTV3_9FUNG</name>
<proteinExistence type="predicted"/>
<keyword evidence="2" id="KW-1185">Reference proteome</keyword>
<sequence>MDRHPDSLLFISSVPFTPMPLQTNFEKSTRIEDEDKNLVIPRTSLKSINSTLVKTLKVHKELSLHLQNKEVDQDSSLSTEFLTTYLKLKDSFNASLKDLNDKNTQLFYKLSKQKRRKEWNKRKAERNAILLDKKKKQTLKLRCSN</sequence>
<evidence type="ECO:0000313" key="2">
    <source>
        <dbReference type="Proteomes" id="UP001165960"/>
    </source>
</evidence>
<dbReference type="Proteomes" id="UP001165960">
    <property type="component" value="Unassembled WGS sequence"/>
</dbReference>
<organism evidence="1 2">
    <name type="scientific">Entomophthora muscae</name>
    <dbReference type="NCBI Taxonomy" id="34485"/>
    <lineage>
        <taxon>Eukaryota</taxon>
        <taxon>Fungi</taxon>
        <taxon>Fungi incertae sedis</taxon>
        <taxon>Zoopagomycota</taxon>
        <taxon>Entomophthoromycotina</taxon>
        <taxon>Entomophthoromycetes</taxon>
        <taxon>Entomophthorales</taxon>
        <taxon>Entomophthoraceae</taxon>
        <taxon>Entomophthora</taxon>
    </lineage>
</organism>
<evidence type="ECO:0000313" key="1">
    <source>
        <dbReference type="EMBL" id="KAJ9078204.1"/>
    </source>
</evidence>
<dbReference type="EMBL" id="QTSX02002158">
    <property type="protein sequence ID" value="KAJ9078204.1"/>
    <property type="molecule type" value="Genomic_DNA"/>
</dbReference>